<dbReference type="PANTHER" id="PTHR31750">
    <property type="entry name" value="PROTEIN STAY-GREEN 1, CHLOROPLASTIC-RELATED"/>
    <property type="match status" value="1"/>
</dbReference>
<comment type="caution">
    <text evidence="3">The sequence shown here is derived from an EMBL/GenBank/DDBJ whole genome shotgun (WGS) entry which is preliminary data.</text>
</comment>
<dbReference type="AlphaFoldDB" id="A0A7Y0HPJ7"/>
<evidence type="ECO:0000313" key="4">
    <source>
        <dbReference type="Proteomes" id="UP000537131"/>
    </source>
</evidence>
<dbReference type="Proteomes" id="UP000537131">
    <property type="component" value="Unassembled WGS sequence"/>
</dbReference>
<dbReference type="Pfam" id="PF12638">
    <property type="entry name" value="Staygreen"/>
    <property type="match status" value="1"/>
</dbReference>
<feature type="domain" description="Staygreen protein" evidence="2">
    <location>
        <begin position="3"/>
        <end position="147"/>
    </location>
</feature>
<name>A0A7Y0HPJ7_9CLOT</name>
<dbReference type="InterPro" id="IPR024438">
    <property type="entry name" value="Staygreen"/>
</dbReference>
<keyword evidence="1" id="KW-0809">Transit peptide</keyword>
<proteinExistence type="predicted"/>
<evidence type="ECO:0000313" key="3">
    <source>
        <dbReference type="EMBL" id="NMM63782.1"/>
    </source>
</evidence>
<reference evidence="3 4" key="2">
    <citation type="submission" date="2020-06" db="EMBL/GenBank/DDBJ databases">
        <title>Complete Genome Sequence of Clostridium muelleri sp. nov. P21T, an Acid-Alcohol Producing Acetogen Isolated from Old Hay.</title>
        <authorList>
            <person name="Duncan K.E."/>
            <person name="Tanner R.S."/>
        </authorList>
    </citation>
    <scope>NUCLEOTIDE SEQUENCE [LARGE SCALE GENOMIC DNA]</scope>
    <source>
        <strain evidence="3 4">P21</strain>
    </source>
</reference>
<keyword evidence="4" id="KW-1185">Reference proteome</keyword>
<reference evidence="3 4" key="1">
    <citation type="submission" date="2020-04" db="EMBL/GenBank/DDBJ databases">
        <authorList>
            <person name="Doyle D.A."/>
        </authorList>
    </citation>
    <scope>NUCLEOTIDE SEQUENCE [LARGE SCALE GENOMIC DNA]</scope>
    <source>
        <strain evidence="3 4">P21</strain>
    </source>
</reference>
<evidence type="ECO:0000256" key="1">
    <source>
        <dbReference type="ARBA" id="ARBA00022946"/>
    </source>
</evidence>
<dbReference type="EMBL" id="JABBNI010000025">
    <property type="protein sequence ID" value="NMM63782.1"/>
    <property type="molecule type" value="Genomic_DNA"/>
</dbReference>
<protein>
    <recommendedName>
        <fullName evidence="2">Staygreen protein domain-containing protein</fullName>
    </recommendedName>
</protein>
<dbReference type="PANTHER" id="PTHR31750:SF4">
    <property type="entry name" value="LP06106P"/>
    <property type="match status" value="1"/>
</dbReference>
<accession>A0A7Y0HPJ7</accession>
<evidence type="ECO:0000259" key="2">
    <source>
        <dbReference type="Pfam" id="PF12638"/>
    </source>
</evidence>
<organism evidence="3 4">
    <name type="scientific">Clostridium muellerianum</name>
    <dbReference type="NCBI Taxonomy" id="2716538"/>
    <lineage>
        <taxon>Bacteria</taxon>
        <taxon>Bacillati</taxon>
        <taxon>Bacillota</taxon>
        <taxon>Clostridia</taxon>
        <taxon>Eubacteriales</taxon>
        <taxon>Clostridiaceae</taxon>
        <taxon>Clostridium</taxon>
    </lineage>
</organism>
<dbReference type="RefSeq" id="WP_169298365.1">
    <property type="nucleotide sequence ID" value="NZ_JABBNI010000025.1"/>
</dbReference>
<sequence>MKKLNTEKLSVQFKDGATMVNPIIPRRYTLTHSDTTAELFLVIGLTYAYENITEQRDEVLGEWKIVNNQCVLNIFCHVGGENNKDKAAIRYKIFVRELPLALEAICYGDRKFLQAYPALKNAPIIVKFESIYKQYNRVEYWGMPKDYL</sequence>
<gene>
    <name evidence="3" type="ORF">HBE96_14085</name>
</gene>